<feature type="domain" description="Complex 1 LYR protein" evidence="2">
    <location>
        <begin position="51"/>
        <end position="99"/>
    </location>
</feature>
<evidence type="ECO:0000259" key="2">
    <source>
        <dbReference type="Pfam" id="PF05347"/>
    </source>
</evidence>
<dbReference type="PANTHER" id="PTHR13166:SF7">
    <property type="entry name" value="LYR MOTIF-CONTAINING PROTEIN 4"/>
    <property type="match status" value="1"/>
</dbReference>
<comment type="similarity">
    <text evidence="1">Belongs to the complex I LYR family.</text>
</comment>
<dbReference type="AlphaFoldDB" id="A0A094ZXJ5"/>
<name>A0A094ZXJ5_SCHHA</name>
<dbReference type="InterPro" id="IPR008011">
    <property type="entry name" value="Complex1_LYR_dom"/>
</dbReference>
<evidence type="ECO:0000256" key="1">
    <source>
        <dbReference type="ARBA" id="ARBA00009508"/>
    </source>
</evidence>
<dbReference type="InterPro" id="IPR051522">
    <property type="entry name" value="ISC_assembly_LYR"/>
</dbReference>
<dbReference type="STRING" id="6185.A0A094ZXJ5"/>
<proteinExistence type="inferred from homology"/>
<dbReference type="GO" id="GO:0016226">
    <property type="term" value="P:iron-sulfur cluster assembly"/>
    <property type="evidence" value="ECO:0007669"/>
    <property type="project" value="InterPro"/>
</dbReference>
<gene>
    <name evidence="3" type="ORF">MS3_08098</name>
</gene>
<accession>A0A094ZXJ5</accession>
<dbReference type="EMBL" id="KL251253">
    <property type="protein sequence ID" value="KGB39650.1"/>
    <property type="molecule type" value="Genomic_DNA"/>
</dbReference>
<dbReference type="GO" id="GO:0005739">
    <property type="term" value="C:mitochondrion"/>
    <property type="evidence" value="ECO:0007669"/>
    <property type="project" value="TreeGrafter"/>
</dbReference>
<dbReference type="GO" id="GO:1990221">
    <property type="term" value="C:L-cysteine desulfurase complex"/>
    <property type="evidence" value="ECO:0007669"/>
    <property type="project" value="TreeGrafter"/>
</dbReference>
<protein>
    <submittedName>
        <fullName evidence="3">LYR motif-containing protein 4B</fullName>
    </submittedName>
</protein>
<dbReference type="InterPro" id="IPR045297">
    <property type="entry name" value="Complex1_LYR_LYRM4"/>
</dbReference>
<dbReference type="CDD" id="cd20264">
    <property type="entry name" value="Complex1_LYR_LYRM4"/>
    <property type="match status" value="1"/>
</dbReference>
<dbReference type="Pfam" id="PF05347">
    <property type="entry name" value="Complex1_LYR"/>
    <property type="match status" value="1"/>
</dbReference>
<organism evidence="3">
    <name type="scientific">Schistosoma haematobium</name>
    <name type="common">Blood fluke</name>
    <dbReference type="NCBI Taxonomy" id="6185"/>
    <lineage>
        <taxon>Eukaryota</taxon>
        <taxon>Metazoa</taxon>
        <taxon>Spiralia</taxon>
        <taxon>Lophotrochozoa</taxon>
        <taxon>Platyhelminthes</taxon>
        <taxon>Trematoda</taxon>
        <taxon>Digenea</taxon>
        <taxon>Strigeidida</taxon>
        <taxon>Schistosomatoidea</taxon>
        <taxon>Schistosomatidae</taxon>
        <taxon>Schistosoma</taxon>
    </lineage>
</organism>
<reference evidence="3" key="1">
    <citation type="journal article" date="2012" name="Nat. Genet.">
        <title>Whole-genome sequence of Schistosoma haematobium.</title>
        <authorList>
            <person name="Young N.D."/>
            <person name="Jex A.R."/>
            <person name="Li B."/>
            <person name="Liu S."/>
            <person name="Yang L."/>
            <person name="Xiong Z."/>
            <person name="Li Y."/>
            <person name="Cantacessi C."/>
            <person name="Hall R.S."/>
            <person name="Xu X."/>
            <person name="Chen F."/>
            <person name="Wu X."/>
            <person name="Zerlotini A."/>
            <person name="Oliveira G."/>
            <person name="Hofmann A."/>
            <person name="Zhang G."/>
            <person name="Fang X."/>
            <person name="Kang Y."/>
            <person name="Campbell B.E."/>
            <person name="Loukas A."/>
            <person name="Ranganathan S."/>
            <person name="Rollinson D."/>
            <person name="Rinaldi G."/>
            <person name="Brindley P.J."/>
            <person name="Yang H."/>
            <person name="Wang J."/>
            <person name="Wang J."/>
            <person name="Gasser R.B."/>
        </authorList>
    </citation>
    <scope>NUCLEOTIDE SEQUENCE [LARGE SCALE GENOMIC DNA]</scope>
</reference>
<dbReference type="PANTHER" id="PTHR13166">
    <property type="entry name" value="PROTEIN C6ORF149"/>
    <property type="match status" value="1"/>
</dbReference>
<sequence>MIMRPRHLTSWNQVKEAIDLLQKLNHTAQAVYFPLASAMNYQLLLQSLSSNLLKEAQKFTDYNMRAYFVRKINKTFKNLSQVEDPKILETGIKKNEELLGVLTRQVTLNNIYPSGKSVIE</sequence>
<evidence type="ECO:0000313" key="3">
    <source>
        <dbReference type="EMBL" id="KGB39650.1"/>
    </source>
</evidence>